<feature type="region of interest" description="Disordered" evidence="1">
    <location>
        <begin position="82"/>
        <end position="110"/>
    </location>
</feature>
<evidence type="ECO:0000313" key="4">
    <source>
        <dbReference type="Proteomes" id="UP001275084"/>
    </source>
</evidence>
<comment type="caution">
    <text evidence="3">The sequence shown here is derived from an EMBL/GenBank/DDBJ whole genome shotgun (WGS) entry which is preliminary data.</text>
</comment>
<keyword evidence="4" id="KW-1185">Reference proteome</keyword>
<reference evidence="3" key="1">
    <citation type="journal article" date="2023" name="Mol. Phylogenet. Evol.">
        <title>Genome-scale phylogeny and comparative genomics of the fungal order Sordariales.</title>
        <authorList>
            <person name="Hensen N."/>
            <person name="Bonometti L."/>
            <person name="Westerberg I."/>
            <person name="Brannstrom I.O."/>
            <person name="Guillou S."/>
            <person name="Cros-Aarteil S."/>
            <person name="Calhoun S."/>
            <person name="Haridas S."/>
            <person name="Kuo A."/>
            <person name="Mondo S."/>
            <person name="Pangilinan J."/>
            <person name="Riley R."/>
            <person name="LaButti K."/>
            <person name="Andreopoulos B."/>
            <person name="Lipzen A."/>
            <person name="Chen C."/>
            <person name="Yan M."/>
            <person name="Daum C."/>
            <person name="Ng V."/>
            <person name="Clum A."/>
            <person name="Steindorff A."/>
            <person name="Ohm R.A."/>
            <person name="Martin F."/>
            <person name="Silar P."/>
            <person name="Natvig D.O."/>
            <person name="Lalanne C."/>
            <person name="Gautier V."/>
            <person name="Ament-Velasquez S.L."/>
            <person name="Kruys A."/>
            <person name="Hutchinson M.I."/>
            <person name="Powell A.J."/>
            <person name="Barry K."/>
            <person name="Miller A.N."/>
            <person name="Grigoriev I.V."/>
            <person name="Debuchy R."/>
            <person name="Gladieux P."/>
            <person name="Hiltunen Thoren M."/>
            <person name="Johannesson H."/>
        </authorList>
    </citation>
    <scope>NUCLEOTIDE SEQUENCE</scope>
    <source>
        <strain evidence="3">CBS 955.72</strain>
    </source>
</reference>
<protein>
    <recommendedName>
        <fullName evidence="5">Secreted protein</fullName>
    </recommendedName>
</protein>
<feature type="signal peptide" evidence="2">
    <location>
        <begin position="1"/>
        <end position="22"/>
    </location>
</feature>
<gene>
    <name evidence="3" type="ORF">B0T25DRAFT_137489</name>
</gene>
<feature type="chain" id="PRO_5042559204" description="Secreted protein" evidence="2">
    <location>
        <begin position="23"/>
        <end position="110"/>
    </location>
</feature>
<dbReference type="AlphaFoldDB" id="A0AAJ0HL80"/>
<sequence>MGCGILVFHTPLLDILLAGCTSDSVGGGAPPRGYRAHTPPRLASALWATPRWCCRSGKFWPTTPHNPSPPFSIALSCPTDSHPLDIPDASKSEESGVHQEFDGERQHRRT</sequence>
<dbReference type="EMBL" id="JAUIQD010000003">
    <property type="protein sequence ID" value="KAK3356648.1"/>
    <property type="molecule type" value="Genomic_DNA"/>
</dbReference>
<evidence type="ECO:0000256" key="1">
    <source>
        <dbReference type="SAM" id="MobiDB-lite"/>
    </source>
</evidence>
<dbReference type="Proteomes" id="UP001275084">
    <property type="component" value="Unassembled WGS sequence"/>
</dbReference>
<name>A0AAJ0HL80_9PEZI</name>
<organism evidence="3 4">
    <name type="scientific">Lasiosphaeria hispida</name>
    <dbReference type="NCBI Taxonomy" id="260671"/>
    <lineage>
        <taxon>Eukaryota</taxon>
        <taxon>Fungi</taxon>
        <taxon>Dikarya</taxon>
        <taxon>Ascomycota</taxon>
        <taxon>Pezizomycotina</taxon>
        <taxon>Sordariomycetes</taxon>
        <taxon>Sordariomycetidae</taxon>
        <taxon>Sordariales</taxon>
        <taxon>Lasiosphaeriaceae</taxon>
        <taxon>Lasiosphaeria</taxon>
    </lineage>
</organism>
<evidence type="ECO:0000256" key="2">
    <source>
        <dbReference type="SAM" id="SignalP"/>
    </source>
</evidence>
<evidence type="ECO:0000313" key="3">
    <source>
        <dbReference type="EMBL" id="KAK3356648.1"/>
    </source>
</evidence>
<keyword evidence="2" id="KW-0732">Signal</keyword>
<reference evidence="3" key="2">
    <citation type="submission" date="2023-06" db="EMBL/GenBank/DDBJ databases">
        <authorList>
            <consortium name="Lawrence Berkeley National Laboratory"/>
            <person name="Haridas S."/>
            <person name="Hensen N."/>
            <person name="Bonometti L."/>
            <person name="Westerberg I."/>
            <person name="Brannstrom I.O."/>
            <person name="Guillou S."/>
            <person name="Cros-Aarteil S."/>
            <person name="Calhoun S."/>
            <person name="Kuo A."/>
            <person name="Mondo S."/>
            <person name="Pangilinan J."/>
            <person name="Riley R."/>
            <person name="Labutti K."/>
            <person name="Andreopoulos B."/>
            <person name="Lipzen A."/>
            <person name="Chen C."/>
            <person name="Yanf M."/>
            <person name="Daum C."/>
            <person name="Ng V."/>
            <person name="Clum A."/>
            <person name="Steindorff A."/>
            <person name="Ohm R."/>
            <person name="Martin F."/>
            <person name="Silar P."/>
            <person name="Natvig D."/>
            <person name="Lalanne C."/>
            <person name="Gautier V."/>
            <person name="Ament-Velasquez S.L."/>
            <person name="Kruys A."/>
            <person name="Hutchinson M.I."/>
            <person name="Powell A.J."/>
            <person name="Barry K."/>
            <person name="Miller A.N."/>
            <person name="Grigoriev I.V."/>
            <person name="Debuchy R."/>
            <person name="Gladieux P."/>
            <person name="Thoren M.H."/>
            <person name="Johannesson H."/>
        </authorList>
    </citation>
    <scope>NUCLEOTIDE SEQUENCE</scope>
    <source>
        <strain evidence="3">CBS 955.72</strain>
    </source>
</reference>
<accession>A0AAJ0HL80</accession>
<evidence type="ECO:0008006" key="5">
    <source>
        <dbReference type="Google" id="ProtNLM"/>
    </source>
</evidence>
<proteinExistence type="predicted"/>